<protein>
    <recommendedName>
        <fullName evidence="7">Oxidase ustYa</fullName>
    </recommendedName>
</protein>
<dbReference type="HOGENOM" id="CLU_042941_8_2_1"/>
<dbReference type="InterPro" id="IPR021765">
    <property type="entry name" value="UstYa-like"/>
</dbReference>
<evidence type="ECO:0008006" key="7">
    <source>
        <dbReference type="Google" id="ProtNLM"/>
    </source>
</evidence>
<dbReference type="GeneID" id="19303897"/>
<evidence type="ECO:0000313" key="5">
    <source>
        <dbReference type="EMBL" id="EPQ56286.1"/>
    </source>
</evidence>
<comment type="similarity">
    <text evidence="3">Belongs to the ustYa family.</text>
</comment>
<dbReference type="EMBL" id="KB469300">
    <property type="protein sequence ID" value="EPQ56286.1"/>
    <property type="molecule type" value="Genomic_DNA"/>
</dbReference>
<keyword evidence="6" id="KW-1185">Reference proteome</keyword>
<evidence type="ECO:0000256" key="3">
    <source>
        <dbReference type="ARBA" id="ARBA00035112"/>
    </source>
</evidence>
<dbReference type="OrthoDB" id="3687641at2759"/>
<dbReference type="AlphaFoldDB" id="S7Q8H6"/>
<accession>S7Q8H6</accession>
<sequence length="225" mass="25678">MSLSTTSLEDNGRQENRRDYGTAQLVWLGALVVLTNLLVFRFKMGNMADAWFTSFYSYDYAADDFPESYPIGPLPEAQLIIEDTVHYQINTEDADEHWASMFPSGGGFVHLGPHYRAFGISMFHQLACLNDIRQTLATPLADRTAAQLESNHRCFNYLRQTLLCEPELRLEPESDKLNELGLNEVVDGLGMKHSCRDWTVVYEAMESNYNDTKEHDQSVHTFILP</sequence>
<feature type="transmembrane region" description="Helical" evidence="4">
    <location>
        <begin position="20"/>
        <end position="40"/>
    </location>
</feature>
<name>S7Q8H6_GLOTA</name>
<dbReference type="GO" id="GO:0016491">
    <property type="term" value="F:oxidoreductase activity"/>
    <property type="evidence" value="ECO:0007669"/>
    <property type="project" value="UniProtKB-KW"/>
</dbReference>
<proteinExistence type="inferred from homology"/>
<reference evidence="5 6" key="1">
    <citation type="journal article" date="2012" name="Science">
        <title>The Paleozoic origin of enzymatic lignin decomposition reconstructed from 31 fungal genomes.</title>
        <authorList>
            <person name="Floudas D."/>
            <person name="Binder M."/>
            <person name="Riley R."/>
            <person name="Barry K."/>
            <person name="Blanchette R.A."/>
            <person name="Henrissat B."/>
            <person name="Martinez A.T."/>
            <person name="Otillar R."/>
            <person name="Spatafora J.W."/>
            <person name="Yadav J.S."/>
            <person name="Aerts A."/>
            <person name="Benoit I."/>
            <person name="Boyd A."/>
            <person name="Carlson A."/>
            <person name="Copeland A."/>
            <person name="Coutinho P.M."/>
            <person name="de Vries R.P."/>
            <person name="Ferreira P."/>
            <person name="Findley K."/>
            <person name="Foster B."/>
            <person name="Gaskell J."/>
            <person name="Glotzer D."/>
            <person name="Gorecki P."/>
            <person name="Heitman J."/>
            <person name="Hesse C."/>
            <person name="Hori C."/>
            <person name="Igarashi K."/>
            <person name="Jurgens J.A."/>
            <person name="Kallen N."/>
            <person name="Kersten P."/>
            <person name="Kohler A."/>
            <person name="Kuees U."/>
            <person name="Kumar T.K.A."/>
            <person name="Kuo A."/>
            <person name="LaButti K."/>
            <person name="Larrondo L.F."/>
            <person name="Lindquist E."/>
            <person name="Ling A."/>
            <person name="Lombard V."/>
            <person name="Lucas S."/>
            <person name="Lundell T."/>
            <person name="Martin R."/>
            <person name="McLaughlin D.J."/>
            <person name="Morgenstern I."/>
            <person name="Morin E."/>
            <person name="Murat C."/>
            <person name="Nagy L.G."/>
            <person name="Nolan M."/>
            <person name="Ohm R.A."/>
            <person name="Patyshakuliyeva A."/>
            <person name="Rokas A."/>
            <person name="Ruiz-Duenas F.J."/>
            <person name="Sabat G."/>
            <person name="Salamov A."/>
            <person name="Samejima M."/>
            <person name="Schmutz J."/>
            <person name="Slot J.C."/>
            <person name="St John F."/>
            <person name="Stenlid J."/>
            <person name="Sun H."/>
            <person name="Sun S."/>
            <person name="Syed K."/>
            <person name="Tsang A."/>
            <person name="Wiebenga A."/>
            <person name="Young D."/>
            <person name="Pisabarro A."/>
            <person name="Eastwood D.C."/>
            <person name="Martin F."/>
            <person name="Cullen D."/>
            <person name="Grigoriev I.V."/>
            <person name="Hibbett D.S."/>
        </authorList>
    </citation>
    <scope>NUCLEOTIDE SEQUENCE [LARGE SCALE GENOMIC DNA]</scope>
    <source>
        <strain evidence="5 6">ATCC 11539</strain>
    </source>
</reference>
<organism evidence="5 6">
    <name type="scientific">Gloeophyllum trabeum (strain ATCC 11539 / FP-39264 / Madison 617)</name>
    <name type="common">Brown rot fungus</name>
    <dbReference type="NCBI Taxonomy" id="670483"/>
    <lineage>
        <taxon>Eukaryota</taxon>
        <taxon>Fungi</taxon>
        <taxon>Dikarya</taxon>
        <taxon>Basidiomycota</taxon>
        <taxon>Agaricomycotina</taxon>
        <taxon>Agaricomycetes</taxon>
        <taxon>Gloeophyllales</taxon>
        <taxon>Gloeophyllaceae</taxon>
        <taxon>Gloeophyllum</taxon>
    </lineage>
</organism>
<evidence type="ECO:0000313" key="6">
    <source>
        <dbReference type="Proteomes" id="UP000030669"/>
    </source>
</evidence>
<evidence type="ECO:0000256" key="2">
    <source>
        <dbReference type="ARBA" id="ARBA00023002"/>
    </source>
</evidence>
<dbReference type="PANTHER" id="PTHR33365:SF11">
    <property type="entry name" value="TAT PATHWAY SIGNAL SEQUENCE"/>
    <property type="match status" value="1"/>
</dbReference>
<gene>
    <name evidence="5" type="ORF">GLOTRDRAFT_138062</name>
</gene>
<dbReference type="KEGG" id="gtr:GLOTRDRAFT_138062"/>
<dbReference type="Proteomes" id="UP000030669">
    <property type="component" value="Unassembled WGS sequence"/>
</dbReference>
<dbReference type="PANTHER" id="PTHR33365">
    <property type="entry name" value="YALI0B05434P"/>
    <property type="match status" value="1"/>
</dbReference>
<keyword evidence="4" id="KW-0812">Transmembrane</keyword>
<dbReference type="Pfam" id="PF11807">
    <property type="entry name" value="UstYa"/>
    <property type="match status" value="1"/>
</dbReference>
<evidence type="ECO:0000256" key="1">
    <source>
        <dbReference type="ARBA" id="ARBA00004685"/>
    </source>
</evidence>
<comment type="pathway">
    <text evidence="1">Mycotoxin biosynthesis.</text>
</comment>
<evidence type="ECO:0000256" key="4">
    <source>
        <dbReference type="SAM" id="Phobius"/>
    </source>
</evidence>
<dbReference type="RefSeq" id="XP_007865046.1">
    <property type="nucleotide sequence ID" value="XM_007866855.1"/>
</dbReference>
<dbReference type="eggNOG" id="ENOG502SNCH">
    <property type="taxonomic scope" value="Eukaryota"/>
</dbReference>
<keyword evidence="2" id="KW-0560">Oxidoreductase</keyword>
<dbReference type="GO" id="GO:0043386">
    <property type="term" value="P:mycotoxin biosynthetic process"/>
    <property type="evidence" value="ECO:0007669"/>
    <property type="project" value="InterPro"/>
</dbReference>
<dbReference type="OMA" id="WGHNGSS"/>
<keyword evidence="4" id="KW-1133">Transmembrane helix</keyword>
<keyword evidence="4" id="KW-0472">Membrane</keyword>